<dbReference type="Gene3D" id="1.20.1280.50">
    <property type="match status" value="1"/>
</dbReference>
<dbReference type="Pfam" id="PF12937">
    <property type="entry name" value="F-box-like"/>
    <property type="match status" value="1"/>
</dbReference>
<dbReference type="SUPFAM" id="SSF81383">
    <property type="entry name" value="F-box domain"/>
    <property type="match status" value="1"/>
</dbReference>
<feature type="domain" description="F-box" evidence="1">
    <location>
        <begin position="5"/>
        <end position="51"/>
    </location>
</feature>
<proteinExistence type="predicted"/>
<sequence length="239" mass="27280">MSQSDYSYSSLPKEISLKIASSLEAPALSSLACCSRDWQEICVSDCLWKSLLKERWPLLCGADKDPNFKDWRGFYVKQHEEQKRQAESVINLVEQRSLFGSLNAVDYLHAISCLERIQLGFRDVQMLLLKPKLNVLLNLIGLHYYLNNLQVPAFHITEALWSGKIADRQVCVKWRSTYNFRTRGGDQSRCVYLKDLVKGEDDGEVLTVLERGATYELSRVQVSDPFSGSGDEHELITII</sequence>
<name>A0A1U8I635_GOSHI</name>
<dbReference type="GO" id="GO:0019005">
    <property type="term" value="C:SCF ubiquitin ligase complex"/>
    <property type="evidence" value="ECO:0000318"/>
    <property type="project" value="GO_Central"/>
</dbReference>
<dbReference type="STRING" id="3635.A0A1U8I635"/>
<dbReference type="PaxDb" id="3635-A0A1U8I635"/>
<evidence type="ECO:0000313" key="3">
    <source>
        <dbReference type="RefSeq" id="XP_016673700.1"/>
    </source>
</evidence>
<dbReference type="InterPro" id="IPR001810">
    <property type="entry name" value="F-box_dom"/>
</dbReference>
<dbReference type="Proteomes" id="UP000818029">
    <property type="component" value="Chromosome D10"/>
</dbReference>
<dbReference type="GO" id="GO:0000209">
    <property type="term" value="P:protein polyubiquitination"/>
    <property type="evidence" value="ECO:0000318"/>
    <property type="project" value="GO_Central"/>
</dbReference>
<gene>
    <name evidence="3" type="primary">LOC107893267</name>
</gene>
<protein>
    <recommendedName>
        <fullName evidence="1">F-box domain-containing protein</fullName>
    </recommendedName>
</protein>
<dbReference type="PANTHER" id="PTHR16008">
    <property type="entry name" value="F-BOX ONLY PROTEIN 4"/>
    <property type="match status" value="1"/>
</dbReference>
<dbReference type="AlphaFoldDB" id="A0A1U8I635"/>
<reference evidence="3" key="2">
    <citation type="submission" date="2025-08" db="UniProtKB">
        <authorList>
            <consortium name="RefSeq"/>
        </authorList>
    </citation>
    <scope>IDENTIFICATION</scope>
</reference>
<evidence type="ECO:0000313" key="2">
    <source>
        <dbReference type="Proteomes" id="UP000818029"/>
    </source>
</evidence>
<dbReference type="InterPro" id="IPR039588">
    <property type="entry name" value="FBXO4"/>
</dbReference>
<organism evidence="2 3">
    <name type="scientific">Gossypium hirsutum</name>
    <name type="common">Upland cotton</name>
    <name type="synonym">Gossypium mexicanum</name>
    <dbReference type="NCBI Taxonomy" id="3635"/>
    <lineage>
        <taxon>Eukaryota</taxon>
        <taxon>Viridiplantae</taxon>
        <taxon>Streptophyta</taxon>
        <taxon>Embryophyta</taxon>
        <taxon>Tracheophyta</taxon>
        <taxon>Spermatophyta</taxon>
        <taxon>Magnoliopsida</taxon>
        <taxon>eudicotyledons</taxon>
        <taxon>Gunneridae</taxon>
        <taxon>Pentapetalae</taxon>
        <taxon>rosids</taxon>
        <taxon>malvids</taxon>
        <taxon>Malvales</taxon>
        <taxon>Malvaceae</taxon>
        <taxon>Malvoideae</taxon>
        <taxon>Gossypium</taxon>
    </lineage>
</organism>
<accession>A0A1U8I635</accession>
<dbReference type="KEGG" id="ghi:107893267"/>
<dbReference type="InterPro" id="IPR036047">
    <property type="entry name" value="F-box-like_dom_sf"/>
</dbReference>
<dbReference type="GeneID" id="107893267"/>
<reference evidence="2" key="1">
    <citation type="journal article" date="2020" name="Nat. Genet.">
        <title>Genomic diversifications of five Gossypium allopolyploid species and their impact on cotton improvement.</title>
        <authorList>
            <person name="Chen Z.J."/>
            <person name="Sreedasyam A."/>
            <person name="Ando A."/>
            <person name="Song Q."/>
            <person name="De Santiago L.M."/>
            <person name="Hulse-Kemp A.M."/>
            <person name="Ding M."/>
            <person name="Ye W."/>
            <person name="Kirkbride R.C."/>
            <person name="Jenkins J."/>
            <person name="Plott C."/>
            <person name="Lovell J."/>
            <person name="Lin Y.M."/>
            <person name="Vaughn R."/>
            <person name="Liu B."/>
            <person name="Simpson S."/>
            <person name="Scheffler B.E."/>
            <person name="Wen L."/>
            <person name="Saski C.A."/>
            <person name="Grover C.E."/>
            <person name="Hu G."/>
            <person name="Conover J.L."/>
            <person name="Carlson J.W."/>
            <person name="Shu S."/>
            <person name="Boston L.B."/>
            <person name="Williams M."/>
            <person name="Peterson D.G."/>
            <person name="McGee K."/>
            <person name="Jones D.C."/>
            <person name="Wendel J.F."/>
            <person name="Stelly D.M."/>
            <person name="Grimwood J."/>
            <person name="Schmutz J."/>
        </authorList>
    </citation>
    <scope>NUCLEOTIDE SEQUENCE [LARGE SCALE GENOMIC DNA]</scope>
    <source>
        <strain evidence="2">cv. TM-1</strain>
    </source>
</reference>
<evidence type="ECO:0000259" key="1">
    <source>
        <dbReference type="PROSITE" id="PS50181"/>
    </source>
</evidence>
<keyword evidence="2" id="KW-1185">Reference proteome</keyword>
<dbReference type="OMA" id="VETTINW"/>
<dbReference type="SMR" id="A0A1U8I635"/>
<dbReference type="PROSITE" id="PS50181">
    <property type="entry name" value="FBOX"/>
    <property type="match status" value="1"/>
</dbReference>
<dbReference type="GO" id="GO:0031146">
    <property type="term" value="P:SCF-dependent proteasomal ubiquitin-dependent protein catabolic process"/>
    <property type="evidence" value="ECO:0000318"/>
    <property type="project" value="GO_Central"/>
</dbReference>
<dbReference type="OrthoDB" id="3219396at2759"/>
<dbReference type="PANTHER" id="PTHR16008:SF4">
    <property type="entry name" value="F-BOX ONLY PROTEIN 4"/>
    <property type="match status" value="1"/>
</dbReference>
<dbReference type="RefSeq" id="XP_016673700.1">
    <property type="nucleotide sequence ID" value="XM_016818211.2"/>
</dbReference>